<evidence type="ECO:0000259" key="6">
    <source>
        <dbReference type="PROSITE" id="PS50072"/>
    </source>
</evidence>
<keyword evidence="5" id="KW-0732">Signal</keyword>
<dbReference type="EC" id="5.2.1.8" evidence="5"/>
<evidence type="ECO:0000313" key="8">
    <source>
        <dbReference type="Proteomes" id="UP000198461"/>
    </source>
</evidence>
<feature type="chain" id="PRO_5011825040" description="Peptidyl-prolyl cis-trans isomerase" evidence="5">
    <location>
        <begin position="20"/>
        <end position="190"/>
    </location>
</feature>
<dbReference type="CDD" id="cd01920">
    <property type="entry name" value="cyclophilin_EcCYP_like"/>
    <property type="match status" value="1"/>
</dbReference>
<sequence length="190" mass="21544">MLRRGLLTFLLTLPLLVSAADATKHPQVLLETNYGNIIIELFPEKAPKTVENFLQYVNEGFYDGTIFHRVIKDFMIQGGGYTQDMQRKITRAPIPNEADNGLHNRIGYVAMARTSDPHSATSQFFINVANNSFLDFREKHGRGWGYAVFGRVIKGMRVVNKIRQVQTGRKNGMKDVPVKPVIILKARQIQ</sequence>
<evidence type="ECO:0000256" key="1">
    <source>
        <dbReference type="ARBA" id="ARBA00002388"/>
    </source>
</evidence>
<dbReference type="Gene3D" id="2.40.100.10">
    <property type="entry name" value="Cyclophilin-like"/>
    <property type="match status" value="1"/>
</dbReference>
<dbReference type="InterPro" id="IPR029000">
    <property type="entry name" value="Cyclophilin-like_dom_sf"/>
</dbReference>
<proteinExistence type="inferred from homology"/>
<dbReference type="PROSITE" id="PS50072">
    <property type="entry name" value="CSA_PPIASE_2"/>
    <property type="match status" value="1"/>
</dbReference>
<keyword evidence="4 5" id="KW-0413">Isomerase</keyword>
<feature type="signal peptide" evidence="5">
    <location>
        <begin position="1"/>
        <end position="19"/>
    </location>
</feature>
<dbReference type="PANTHER" id="PTHR43246">
    <property type="entry name" value="PEPTIDYL-PROLYL CIS-TRANS ISOMERASE CYP38, CHLOROPLASTIC"/>
    <property type="match status" value="1"/>
</dbReference>
<dbReference type="PROSITE" id="PS00170">
    <property type="entry name" value="CSA_PPIASE_1"/>
    <property type="match status" value="1"/>
</dbReference>
<keyword evidence="3 5" id="KW-0697">Rotamase</keyword>
<comment type="similarity">
    <text evidence="2 5">Belongs to the cyclophilin-type PPIase family.</text>
</comment>
<dbReference type="GO" id="GO:0003755">
    <property type="term" value="F:peptidyl-prolyl cis-trans isomerase activity"/>
    <property type="evidence" value="ECO:0007669"/>
    <property type="project" value="UniProtKB-UniRule"/>
</dbReference>
<evidence type="ECO:0000256" key="5">
    <source>
        <dbReference type="RuleBase" id="RU363019"/>
    </source>
</evidence>
<dbReference type="STRING" id="364032.SAMN05443662_0918"/>
<comment type="function">
    <text evidence="1 5">PPIases accelerate the folding of proteins. It catalyzes the cis-trans isomerization of proline imidic peptide bonds in oligopeptides.</text>
</comment>
<dbReference type="InterPro" id="IPR024936">
    <property type="entry name" value="Cyclophilin-type_PPIase"/>
</dbReference>
<feature type="domain" description="PPIase cyclophilin-type" evidence="6">
    <location>
        <begin position="31"/>
        <end position="188"/>
    </location>
</feature>
<dbReference type="InterPro" id="IPR002130">
    <property type="entry name" value="Cyclophilin-type_PPIase_dom"/>
</dbReference>
<protein>
    <recommendedName>
        <fullName evidence="5">Peptidyl-prolyl cis-trans isomerase</fullName>
        <shortName evidence="5">PPIase</shortName>
        <ecNumber evidence="5">5.2.1.8</ecNumber>
    </recommendedName>
</protein>
<accession>A0A1N6F4W3</accession>
<gene>
    <name evidence="7" type="ORF">SAMN05443662_0918</name>
</gene>
<name>A0A1N6F4W3_9GAMM</name>
<dbReference type="RefSeq" id="WP_074201203.1">
    <property type="nucleotide sequence ID" value="NZ_FSRE01000002.1"/>
</dbReference>
<organism evidence="7 8">
    <name type="scientific">Sulfurivirga caldicuralii</name>
    <dbReference type="NCBI Taxonomy" id="364032"/>
    <lineage>
        <taxon>Bacteria</taxon>
        <taxon>Pseudomonadati</taxon>
        <taxon>Pseudomonadota</taxon>
        <taxon>Gammaproteobacteria</taxon>
        <taxon>Thiotrichales</taxon>
        <taxon>Piscirickettsiaceae</taxon>
        <taxon>Sulfurivirga</taxon>
    </lineage>
</organism>
<comment type="catalytic activity">
    <reaction evidence="5">
        <text>[protein]-peptidylproline (omega=180) = [protein]-peptidylproline (omega=0)</text>
        <dbReference type="Rhea" id="RHEA:16237"/>
        <dbReference type="Rhea" id="RHEA-COMP:10747"/>
        <dbReference type="Rhea" id="RHEA-COMP:10748"/>
        <dbReference type="ChEBI" id="CHEBI:83833"/>
        <dbReference type="ChEBI" id="CHEBI:83834"/>
        <dbReference type="EC" id="5.2.1.8"/>
    </reaction>
</comment>
<dbReference type="InterPro" id="IPR020892">
    <property type="entry name" value="Cyclophilin-type_PPIase_CS"/>
</dbReference>
<dbReference type="Proteomes" id="UP000198461">
    <property type="component" value="Unassembled WGS sequence"/>
</dbReference>
<dbReference type="PRINTS" id="PR00153">
    <property type="entry name" value="CSAPPISMRASE"/>
</dbReference>
<keyword evidence="8" id="KW-1185">Reference proteome</keyword>
<dbReference type="AlphaFoldDB" id="A0A1N6F4W3"/>
<dbReference type="Pfam" id="PF00160">
    <property type="entry name" value="Pro_isomerase"/>
    <property type="match status" value="1"/>
</dbReference>
<reference evidence="7 8" key="1">
    <citation type="submission" date="2016-11" db="EMBL/GenBank/DDBJ databases">
        <authorList>
            <person name="Jaros S."/>
            <person name="Januszkiewicz K."/>
            <person name="Wedrychowicz H."/>
        </authorList>
    </citation>
    <scope>NUCLEOTIDE SEQUENCE [LARGE SCALE GENOMIC DNA]</scope>
    <source>
        <strain evidence="7 8">DSM 17737</strain>
    </source>
</reference>
<dbReference type="PIRSF" id="PIRSF001467">
    <property type="entry name" value="Peptidylpro_ismrse"/>
    <property type="match status" value="1"/>
</dbReference>
<dbReference type="InterPro" id="IPR044665">
    <property type="entry name" value="E_coli_cyclophilin_A-like"/>
</dbReference>
<evidence type="ECO:0000256" key="4">
    <source>
        <dbReference type="ARBA" id="ARBA00023235"/>
    </source>
</evidence>
<dbReference type="SUPFAM" id="SSF50891">
    <property type="entry name" value="Cyclophilin-like"/>
    <property type="match status" value="1"/>
</dbReference>
<evidence type="ECO:0000256" key="3">
    <source>
        <dbReference type="ARBA" id="ARBA00023110"/>
    </source>
</evidence>
<dbReference type="GO" id="GO:0006457">
    <property type="term" value="P:protein folding"/>
    <property type="evidence" value="ECO:0007669"/>
    <property type="project" value="InterPro"/>
</dbReference>
<evidence type="ECO:0000313" key="7">
    <source>
        <dbReference type="EMBL" id="SIN90256.1"/>
    </source>
</evidence>
<dbReference type="EMBL" id="FSRE01000002">
    <property type="protein sequence ID" value="SIN90256.1"/>
    <property type="molecule type" value="Genomic_DNA"/>
</dbReference>
<evidence type="ECO:0000256" key="2">
    <source>
        <dbReference type="ARBA" id="ARBA00007365"/>
    </source>
</evidence>
<dbReference type="OrthoDB" id="9807797at2"/>